<dbReference type="EMBL" id="DF237430">
    <property type="protein sequence ID" value="GAQ89030.1"/>
    <property type="molecule type" value="Genomic_DNA"/>
</dbReference>
<keyword evidence="9" id="KW-0142">cGMP-binding</keyword>
<comment type="catalytic activity">
    <reaction evidence="10">
        <text>L-threonyl-[protein] + ATP = O-phospho-L-threonyl-[protein] + ADP + H(+)</text>
        <dbReference type="Rhea" id="RHEA:46608"/>
        <dbReference type="Rhea" id="RHEA-COMP:11060"/>
        <dbReference type="Rhea" id="RHEA-COMP:11605"/>
        <dbReference type="ChEBI" id="CHEBI:15378"/>
        <dbReference type="ChEBI" id="CHEBI:30013"/>
        <dbReference type="ChEBI" id="CHEBI:30616"/>
        <dbReference type="ChEBI" id="CHEBI:61977"/>
        <dbReference type="ChEBI" id="CHEBI:456216"/>
        <dbReference type="EC" id="2.7.11.12"/>
    </reaction>
</comment>
<evidence type="ECO:0000256" key="8">
    <source>
        <dbReference type="ARBA" id="ARBA00022840"/>
    </source>
</evidence>
<dbReference type="Gene3D" id="1.10.510.10">
    <property type="entry name" value="Transferase(Phosphotransferase) domain 1"/>
    <property type="match status" value="1"/>
</dbReference>
<evidence type="ECO:0000256" key="1">
    <source>
        <dbReference type="ARBA" id="ARBA00006352"/>
    </source>
</evidence>
<feature type="region of interest" description="Disordered" evidence="13">
    <location>
        <begin position="676"/>
        <end position="700"/>
    </location>
</feature>
<dbReference type="Gene3D" id="2.60.120.10">
    <property type="entry name" value="Jelly Rolls"/>
    <property type="match status" value="2"/>
</dbReference>
<keyword evidence="18" id="KW-1185">Reference proteome</keyword>
<dbReference type="GO" id="GO:0007189">
    <property type="term" value="P:adenylate cyclase-activating G protein-coupled receptor signaling pathway"/>
    <property type="evidence" value="ECO:0000318"/>
    <property type="project" value="GO_Central"/>
</dbReference>
<dbReference type="Gene3D" id="3.30.200.20">
    <property type="entry name" value="Phosphorylase Kinase, domain 1"/>
    <property type="match status" value="1"/>
</dbReference>
<dbReference type="PANTHER" id="PTHR24353:SF139">
    <property type="match status" value="1"/>
</dbReference>
<evidence type="ECO:0000256" key="10">
    <source>
        <dbReference type="ARBA" id="ARBA00047298"/>
    </source>
</evidence>
<accession>A0A1Y1IDN4</accession>
<keyword evidence="4" id="KW-0140">cGMP</keyword>
<dbReference type="GO" id="GO:0004691">
    <property type="term" value="F:cAMP-dependent protein kinase activity"/>
    <property type="evidence" value="ECO:0000318"/>
    <property type="project" value="GO_Central"/>
</dbReference>
<comment type="catalytic activity">
    <reaction evidence="11">
        <text>L-seryl-[protein] + ATP = O-phospho-L-seryl-[protein] + ADP + H(+)</text>
        <dbReference type="Rhea" id="RHEA:17989"/>
        <dbReference type="Rhea" id="RHEA-COMP:9863"/>
        <dbReference type="Rhea" id="RHEA-COMP:11604"/>
        <dbReference type="ChEBI" id="CHEBI:15378"/>
        <dbReference type="ChEBI" id="CHEBI:29999"/>
        <dbReference type="ChEBI" id="CHEBI:30616"/>
        <dbReference type="ChEBI" id="CHEBI:83421"/>
        <dbReference type="ChEBI" id="CHEBI:456216"/>
        <dbReference type="EC" id="2.7.11.12"/>
    </reaction>
</comment>
<feature type="domain" description="Cyclic nucleotide-binding" evidence="15">
    <location>
        <begin position="234"/>
        <end position="361"/>
    </location>
</feature>
<dbReference type="GO" id="GO:0005524">
    <property type="term" value="F:ATP binding"/>
    <property type="evidence" value="ECO:0007669"/>
    <property type="project" value="UniProtKB-UniRule"/>
</dbReference>
<dbReference type="PROSITE" id="PS00889">
    <property type="entry name" value="CNMP_BINDING_2"/>
    <property type="match status" value="2"/>
</dbReference>
<keyword evidence="7 17" id="KW-0418">Kinase</keyword>
<dbReference type="OMA" id="ESCLADC"/>
<evidence type="ECO:0000313" key="18">
    <source>
        <dbReference type="Proteomes" id="UP000054558"/>
    </source>
</evidence>
<dbReference type="InterPro" id="IPR000719">
    <property type="entry name" value="Prot_kinase_dom"/>
</dbReference>
<keyword evidence="5" id="KW-0808">Transferase</keyword>
<evidence type="ECO:0000256" key="7">
    <source>
        <dbReference type="ARBA" id="ARBA00022777"/>
    </source>
</evidence>
<dbReference type="InterPro" id="IPR018488">
    <property type="entry name" value="cNMP-bd_CS"/>
</dbReference>
<keyword evidence="3" id="KW-0723">Serine/threonine-protein kinase</keyword>
<feature type="binding site" evidence="12">
    <location>
        <position position="411"/>
    </location>
    <ligand>
        <name>ATP</name>
        <dbReference type="ChEBI" id="CHEBI:30616"/>
    </ligand>
</feature>
<dbReference type="EC" id="2.7.11.12" evidence="2"/>
<dbReference type="OrthoDB" id="417078at2759"/>
<name>A0A1Y1IDN4_KLENI</name>
<evidence type="ECO:0000259" key="14">
    <source>
        <dbReference type="PROSITE" id="PS50011"/>
    </source>
</evidence>
<evidence type="ECO:0000256" key="6">
    <source>
        <dbReference type="ARBA" id="ARBA00022741"/>
    </source>
</evidence>
<keyword evidence="8 12" id="KW-0067">ATP-binding</keyword>
<reference evidence="17 18" key="1">
    <citation type="journal article" date="2014" name="Nat. Commun.">
        <title>Klebsormidium flaccidum genome reveals primary factors for plant terrestrial adaptation.</title>
        <authorList>
            <person name="Hori K."/>
            <person name="Maruyama F."/>
            <person name="Fujisawa T."/>
            <person name="Togashi T."/>
            <person name="Yamamoto N."/>
            <person name="Seo M."/>
            <person name="Sato S."/>
            <person name="Yamada T."/>
            <person name="Mori H."/>
            <person name="Tajima N."/>
            <person name="Moriyama T."/>
            <person name="Ikeuchi M."/>
            <person name="Watanabe M."/>
            <person name="Wada H."/>
            <person name="Kobayashi K."/>
            <person name="Saito M."/>
            <person name="Masuda T."/>
            <person name="Sasaki-Sekimoto Y."/>
            <person name="Mashiguchi K."/>
            <person name="Awai K."/>
            <person name="Shimojima M."/>
            <person name="Masuda S."/>
            <person name="Iwai M."/>
            <person name="Nobusawa T."/>
            <person name="Narise T."/>
            <person name="Kondo S."/>
            <person name="Saito H."/>
            <person name="Sato R."/>
            <person name="Murakawa M."/>
            <person name="Ihara Y."/>
            <person name="Oshima-Yamada Y."/>
            <person name="Ohtaka K."/>
            <person name="Satoh M."/>
            <person name="Sonobe K."/>
            <person name="Ishii M."/>
            <person name="Ohtani R."/>
            <person name="Kanamori-Sato M."/>
            <person name="Honoki R."/>
            <person name="Miyazaki D."/>
            <person name="Mochizuki H."/>
            <person name="Umetsu J."/>
            <person name="Higashi K."/>
            <person name="Shibata D."/>
            <person name="Kamiya Y."/>
            <person name="Sato N."/>
            <person name="Nakamura Y."/>
            <person name="Tabata S."/>
            <person name="Ida S."/>
            <person name="Kurokawa K."/>
            <person name="Ohta H."/>
        </authorList>
    </citation>
    <scope>NUCLEOTIDE SEQUENCE [LARGE SCALE GENOMIC DNA]</scope>
    <source>
        <strain evidence="17 18">NIES-2285</strain>
    </source>
</reference>
<dbReference type="PROSITE" id="PS51285">
    <property type="entry name" value="AGC_KINASE_CTER"/>
    <property type="match status" value="1"/>
</dbReference>
<dbReference type="PANTHER" id="PTHR24353">
    <property type="entry name" value="CYCLIC NUCLEOTIDE-DEPENDENT PROTEIN KINASE"/>
    <property type="match status" value="1"/>
</dbReference>
<sequence length="713" mass="80286">MVRIDFRSGCLQIFPGTQDDNSTRDQDSPSAYIEIRDGALYITPNMGNNISVREIVAADASRDRDYGHPARQKAVTEGRREAKRESEQRLNAQPNDFPAIEAALSSNILFTRLANTQQLQVLSRMYEKEVKRGEVLIREGDSGADADEMYVVKSGHFEITKDVHGVQKRIVTKGPGDYFGELALMYSTPRAATLTALSNAVVWVLDRSTLRQILREVSAAQVEEIMRFLDSVPVLATLSRAERLRLADAMEEISYNPGETVIREGEKGELFYIIKAGEGIVTVSKSSASGQRGAQQKVNHLYKADFFGERALFTSEPRTATVIASGTSPLTCLTLKRNVFVEVLGPLQNLMVREKIDMDPSRSEKLEEPAKADAHQVSLKHLVELEKLGSGAFSVVYHVRDESTRREYALKKMRKTDLMGCSEHVFCEQHITRLIENPFVVKQYASFQDSKYLYLLLDYLPGGDLMDSLVACAEVKSMRLGMWCLSPKVDVLQGMKEPMCRFYTACLVLALEYLHGNSIVYRDLKPENVMLDRDGYIKLGDFGFAKVLSGIDRTYTFCGTPGYVAPESVLARGYGTGVDWWGLGVVLYVLLTGRQPFGEPTEDPMVVMNRIVDPTYEVYYPSFMSKNAINLIQRFLERKPAKRLGNLSGRAKDVKEHPWFAGLDWNALARKQLKPPPAAIRDRKSHGDVDDHLDDIEDDPQQLREAQRIFRDF</sequence>
<gene>
    <name evidence="17" type="ORF">KFL_004810030</name>
</gene>
<dbReference type="Pfam" id="PF00027">
    <property type="entry name" value="cNMP_binding"/>
    <property type="match status" value="2"/>
</dbReference>
<protein>
    <recommendedName>
        <fullName evidence="2">cGMP-dependent protein kinase</fullName>
        <ecNumber evidence="2">2.7.11.12</ecNumber>
    </recommendedName>
</protein>
<dbReference type="SMART" id="SM00100">
    <property type="entry name" value="cNMP"/>
    <property type="match status" value="2"/>
</dbReference>
<dbReference type="PROSITE" id="PS50042">
    <property type="entry name" value="CNMP_BINDING_3"/>
    <property type="match status" value="2"/>
</dbReference>
<dbReference type="InterPro" id="IPR014710">
    <property type="entry name" value="RmlC-like_jellyroll"/>
</dbReference>
<feature type="compositionally biased region" description="Basic and acidic residues" evidence="13">
    <location>
        <begin position="680"/>
        <end position="690"/>
    </location>
</feature>
<dbReference type="CDD" id="cd00038">
    <property type="entry name" value="CAP_ED"/>
    <property type="match status" value="2"/>
</dbReference>
<dbReference type="SUPFAM" id="SSF56112">
    <property type="entry name" value="Protein kinase-like (PK-like)"/>
    <property type="match status" value="1"/>
</dbReference>
<dbReference type="GO" id="GO:0005952">
    <property type="term" value="C:cAMP-dependent protein kinase complex"/>
    <property type="evidence" value="ECO:0000318"/>
    <property type="project" value="GO_Central"/>
</dbReference>
<comment type="similarity">
    <text evidence="1">Belongs to the protein kinase superfamily. AGC Ser/Thr protein kinase family. cGMP subfamily.</text>
</comment>
<dbReference type="PROSITE" id="PS00888">
    <property type="entry name" value="CNMP_BINDING_1"/>
    <property type="match status" value="1"/>
</dbReference>
<proteinExistence type="inferred from homology"/>
<dbReference type="InterPro" id="IPR018490">
    <property type="entry name" value="cNMP-bd_dom_sf"/>
</dbReference>
<evidence type="ECO:0000256" key="2">
    <source>
        <dbReference type="ARBA" id="ARBA00012428"/>
    </source>
</evidence>
<dbReference type="SUPFAM" id="SSF51206">
    <property type="entry name" value="cAMP-binding domain-like"/>
    <property type="match status" value="2"/>
</dbReference>
<feature type="domain" description="Protein kinase" evidence="14">
    <location>
        <begin position="382"/>
        <end position="660"/>
    </location>
</feature>
<dbReference type="Pfam" id="PF00069">
    <property type="entry name" value="Pkinase"/>
    <property type="match status" value="1"/>
</dbReference>
<evidence type="ECO:0000259" key="15">
    <source>
        <dbReference type="PROSITE" id="PS50042"/>
    </source>
</evidence>
<dbReference type="PROSITE" id="PS00108">
    <property type="entry name" value="PROTEIN_KINASE_ST"/>
    <property type="match status" value="1"/>
</dbReference>
<dbReference type="GO" id="GO:0004692">
    <property type="term" value="F:cGMP-dependent protein kinase activity"/>
    <property type="evidence" value="ECO:0007669"/>
    <property type="project" value="UniProtKB-EC"/>
</dbReference>
<evidence type="ECO:0000256" key="11">
    <source>
        <dbReference type="ARBA" id="ARBA00047462"/>
    </source>
</evidence>
<dbReference type="InterPro" id="IPR011009">
    <property type="entry name" value="Kinase-like_dom_sf"/>
</dbReference>
<dbReference type="InterPro" id="IPR000595">
    <property type="entry name" value="cNMP-bd_dom"/>
</dbReference>
<evidence type="ECO:0000256" key="4">
    <source>
        <dbReference type="ARBA" id="ARBA00022535"/>
    </source>
</evidence>
<dbReference type="PROSITE" id="PS50011">
    <property type="entry name" value="PROTEIN_KINASE_DOM"/>
    <property type="match status" value="1"/>
</dbReference>
<dbReference type="PRINTS" id="PR00103">
    <property type="entry name" value="CAMPKINASE"/>
</dbReference>
<keyword evidence="6 12" id="KW-0547">Nucleotide-binding</keyword>
<evidence type="ECO:0000256" key="12">
    <source>
        <dbReference type="PROSITE-ProRule" id="PRU10141"/>
    </source>
</evidence>
<evidence type="ECO:0000256" key="5">
    <source>
        <dbReference type="ARBA" id="ARBA00022679"/>
    </source>
</evidence>
<dbReference type="InterPro" id="IPR000961">
    <property type="entry name" value="AGC-kinase_C"/>
</dbReference>
<evidence type="ECO:0000256" key="3">
    <source>
        <dbReference type="ARBA" id="ARBA00022527"/>
    </source>
</evidence>
<dbReference type="GO" id="GO:0030553">
    <property type="term" value="F:cGMP binding"/>
    <property type="evidence" value="ECO:0007669"/>
    <property type="project" value="UniProtKB-KW"/>
</dbReference>
<dbReference type="Proteomes" id="UP000054558">
    <property type="component" value="Unassembled WGS sequence"/>
</dbReference>
<dbReference type="STRING" id="105231.A0A1Y1IDN4"/>
<organism evidence="17 18">
    <name type="scientific">Klebsormidium nitens</name>
    <name type="common">Green alga</name>
    <name type="synonym">Ulothrix nitens</name>
    <dbReference type="NCBI Taxonomy" id="105231"/>
    <lineage>
        <taxon>Eukaryota</taxon>
        <taxon>Viridiplantae</taxon>
        <taxon>Streptophyta</taxon>
        <taxon>Klebsormidiophyceae</taxon>
        <taxon>Klebsormidiales</taxon>
        <taxon>Klebsormidiaceae</taxon>
        <taxon>Klebsormidium</taxon>
    </lineage>
</organism>
<feature type="region of interest" description="Disordered" evidence="13">
    <location>
        <begin position="61"/>
        <end position="92"/>
    </location>
</feature>
<feature type="domain" description="Cyclic nucleotide-binding" evidence="15">
    <location>
        <begin position="109"/>
        <end position="231"/>
    </location>
</feature>
<feature type="domain" description="AGC-kinase C-terminal" evidence="16">
    <location>
        <begin position="661"/>
        <end position="713"/>
    </location>
</feature>
<evidence type="ECO:0000259" key="16">
    <source>
        <dbReference type="PROSITE" id="PS51285"/>
    </source>
</evidence>
<evidence type="ECO:0000313" key="17">
    <source>
        <dbReference type="EMBL" id="GAQ89030.1"/>
    </source>
</evidence>
<dbReference type="PROSITE" id="PS00107">
    <property type="entry name" value="PROTEIN_KINASE_ATP"/>
    <property type="match status" value="1"/>
</dbReference>
<dbReference type="AlphaFoldDB" id="A0A1Y1IDN4"/>
<dbReference type="InterPro" id="IPR017441">
    <property type="entry name" value="Protein_kinase_ATP_BS"/>
</dbReference>
<feature type="compositionally biased region" description="Acidic residues" evidence="13">
    <location>
        <begin position="691"/>
        <end position="700"/>
    </location>
</feature>
<evidence type="ECO:0000256" key="13">
    <source>
        <dbReference type="SAM" id="MobiDB-lite"/>
    </source>
</evidence>
<dbReference type="InterPro" id="IPR008271">
    <property type="entry name" value="Ser/Thr_kinase_AS"/>
</dbReference>
<dbReference type="SMART" id="SM00220">
    <property type="entry name" value="S_TKc"/>
    <property type="match status" value="1"/>
</dbReference>
<dbReference type="FunFam" id="1.10.510.10:FF:000210">
    <property type="entry name" value="Non-specific serine/threonine protein kinase"/>
    <property type="match status" value="1"/>
</dbReference>
<evidence type="ECO:0000256" key="9">
    <source>
        <dbReference type="ARBA" id="ARBA00022992"/>
    </source>
</evidence>
<feature type="compositionally biased region" description="Basic and acidic residues" evidence="13">
    <location>
        <begin position="61"/>
        <end position="88"/>
    </location>
</feature>